<feature type="domain" description="HTH araC/xylS-type" evidence="4">
    <location>
        <begin position="5"/>
        <end position="104"/>
    </location>
</feature>
<dbReference type="InterPro" id="IPR018060">
    <property type="entry name" value="HTH_AraC"/>
</dbReference>
<dbReference type="Pfam" id="PF06445">
    <property type="entry name" value="GyrI-like"/>
    <property type="match status" value="1"/>
</dbReference>
<dbReference type="Gene3D" id="1.10.10.60">
    <property type="entry name" value="Homeodomain-like"/>
    <property type="match status" value="2"/>
</dbReference>
<dbReference type="SUPFAM" id="SSF46689">
    <property type="entry name" value="Homeodomain-like"/>
    <property type="match status" value="2"/>
</dbReference>
<reference evidence="5 6" key="1">
    <citation type="submission" date="2023-07" db="EMBL/GenBank/DDBJ databases">
        <authorList>
            <person name="Lian W.-H."/>
        </authorList>
    </citation>
    <scope>NUCLEOTIDE SEQUENCE [LARGE SCALE GENOMIC DNA]</scope>
    <source>
        <strain evidence="5 6">SYSU DXS3180</strain>
    </source>
</reference>
<name>A0ABV3ZL42_9BACT</name>
<evidence type="ECO:0000259" key="4">
    <source>
        <dbReference type="PROSITE" id="PS01124"/>
    </source>
</evidence>
<organism evidence="5 6">
    <name type="scientific">Danxiaibacter flavus</name>
    <dbReference type="NCBI Taxonomy" id="3049108"/>
    <lineage>
        <taxon>Bacteria</taxon>
        <taxon>Pseudomonadati</taxon>
        <taxon>Bacteroidota</taxon>
        <taxon>Chitinophagia</taxon>
        <taxon>Chitinophagales</taxon>
        <taxon>Chitinophagaceae</taxon>
        <taxon>Danxiaibacter</taxon>
    </lineage>
</organism>
<dbReference type="Gene3D" id="3.20.80.10">
    <property type="entry name" value="Regulatory factor, effector binding domain"/>
    <property type="match status" value="1"/>
</dbReference>
<dbReference type="InterPro" id="IPR050908">
    <property type="entry name" value="SmbC-like"/>
</dbReference>
<dbReference type="RefSeq" id="WP_369332072.1">
    <property type="nucleotide sequence ID" value="NZ_JAULBC010000009.1"/>
</dbReference>
<evidence type="ECO:0000256" key="2">
    <source>
        <dbReference type="ARBA" id="ARBA00023125"/>
    </source>
</evidence>
<sequence>MEAIKHILHYIHKHFTENLSLEKLAAEAHYSPYHFHRLFKEHVGEPPLQYLIRLRLEQSTKELLFYPDKSIYAIAIDCGFSSQSVFARSFKSKYNTSAAEYRKQALQIIQDRTNEYAPDVQQYPVSITRLPPLAIAGEIILLNDEEGIIKTFHQLHNWAFANELSYRHPEYYGVFLDSPFSTPLDKCRYMAGIRVSRPVKDKVCNNLGGVTIAQIPVLGNYKVLTDYAMYVKKKWVKDSGYQIIQGIPGFEQFSGITPSKPYAQHYRTICIGIQPV</sequence>
<dbReference type="InterPro" id="IPR010499">
    <property type="entry name" value="AraC_E-bd"/>
</dbReference>
<dbReference type="InterPro" id="IPR009057">
    <property type="entry name" value="Homeodomain-like_sf"/>
</dbReference>
<accession>A0ABV3ZL42</accession>
<keyword evidence="6" id="KW-1185">Reference proteome</keyword>
<dbReference type="SMART" id="SM00342">
    <property type="entry name" value="HTH_ARAC"/>
    <property type="match status" value="1"/>
</dbReference>
<evidence type="ECO:0000313" key="5">
    <source>
        <dbReference type="EMBL" id="MEX6690523.1"/>
    </source>
</evidence>
<dbReference type="PANTHER" id="PTHR40055:SF1">
    <property type="entry name" value="TRANSCRIPTIONAL REGULATOR YGIV-RELATED"/>
    <property type="match status" value="1"/>
</dbReference>
<protein>
    <submittedName>
        <fullName evidence="5">AraC family transcriptional regulator</fullName>
    </submittedName>
</protein>
<keyword evidence="1" id="KW-0805">Transcription regulation</keyword>
<evidence type="ECO:0000256" key="1">
    <source>
        <dbReference type="ARBA" id="ARBA00023015"/>
    </source>
</evidence>
<gene>
    <name evidence="5" type="ORF">QTN47_23625</name>
</gene>
<evidence type="ECO:0000313" key="6">
    <source>
        <dbReference type="Proteomes" id="UP001560573"/>
    </source>
</evidence>
<comment type="caution">
    <text evidence="5">The sequence shown here is derived from an EMBL/GenBank/DDBJ whole genome shotgun (WGS) entry which is preliminary data.</text>
</comment>
<dbReference type="SUPFAM" id="SSF55136">
    <property type="entry name" value="Probable bacterial effector-binding domain"/>
    <property type="match status" value="1"/>
</dbReference>
<dbReference type="Proteomes" id="UP001560573">
    <property type="component" value="Unassembled WGS sequence"/>
</dbReference>
<dbReference type="PROSITE" id="PS01124">
    <property type="entry name" value="HTH_ARAC_FAMILY_2"/>
    <property type="match status" value="1"/>
</dbReference>
<evidence type="ECO:0000256" key="3">
    <source>
        <dbReference type="ARBA" id="ARBA00023163"/>
    </source>
</evidence>
<dbReference type="EMBL" id="JAULBC010000009">
    <property type="protein sequence ID" value="MEX6690523.1"/>
    <property type="molecule type" value="Genomic_DNA"/>
</dbReference>
<keyword evidence="2" id="KW-0238">DNA-binding</keyword>
<proteinExistence type="predicted"/>
<dbReference type="Pfam" id="PF12833">
    <property type="entry name" value="HTH_18"/>
    <property type="match status" value="1"/>
</dbReference>
<dbReference type="InterPro" id="IPR029442">
    <property type="entry name" value="GyrI-like"/>
</dbReference>
<dbReference type="SMART" id="SM00871">
    <property type="entry name" value="AraC_E_bind"/>
    <property type="match status" value="1"/>
</dbReference>
<dbReference type="InterPro" id="IPR011256">
    <property type="entry name" value="Reg_factor_effector_dom_sf"/>
</dbReference>
<keyword evidence="3" id="KW-0804">Transcription</keyword>
<dbReference type="PROSITE" id="PS00041">
    <property type="entry name" value="HTH_ARAC_FAMILY_1"/>
    <property type="match status" value="1"/>
</dbReference>
<dbReference type="InterPro" id="IPR018062">
    <property type="entry name" value="HTH_AraC-typ_CS"/>
</dbReference>
<dbReference type="PANTHER" id="PTHR40055">
    <property type="entry name" value="TRANSCRIPTIONAL REGULATOR YGIV-RELATED"/>
    <property type="match status" value="1"/>
</dbReference>